<protein>
    <submittedName>
        <fullName evidence="2">Uncharacterized protein</fullName>
    </submittedName>
</protein>
<feature type="region of interest" description="Disordered" evidence="1">
    <location>
        <begin position="55"/>
        <end position="140"/>
    </location>
</feature>
<organism evidence="2 3">
    <name type="scientific">Patiria miniata</name>
    <name type="common">Bat star</name>
    <name type="synonym">Asterina miniata</name>
    <dbReference type="NCBI Taxonomy" id="46514"/>
    <lineage>
        <taxon>Eukaryota</taxon>
        <taxon>Metazoa</taxon>
        <taxon>Echinodermata</taxon>
        <taxon>Eleutherozoa</taxon>
        <taxon>Asterozoa</taxon>
        <taxon>Asteroidea</taxon>
        <taxon>Valvatacea</taxon>
        <taxon>Valvatida</taxon>
        <taxon>Asterinidae</taxon>
        <taxon>Patiria</taxon>
    </lineage>
</organism>
<evidence type="ECO:0000256" key="1">
    <source>
        <dbReference type="SAM" id="MobiDB-lite"/>
    </source>
</evidence>
<dbReference type="Proteomes" id="UP000887568">
    <property type="component" value="Unplaced"/>
</dbReference>
<feature type="region of interest" description="Disordered" evidence="1">
    <location>
        <begin position="856"/>
        <end position="968"/>
    </location>
</feature>
<feature type="compositionally biased region" description="Polar residues" evidence="1">
    <location>
        <begin position="947"/>
        <end position="957"/>
    </location>
</feature>
<dbReference type="OMA" id="NFINERH"/>
<feature type="compositionally biased region" description="Polar residues" evidence="1">
    <location>
        <begin position="274"/>
        <end position="292"/>
    </location>
</feature>
<feature type="compositionally biased region" description="Basic residues" evidence="1">
    <location>
        <begin position="111"/>
        <end position="121"/>
    </location>
</feature>
<feature type="region of interest" description="Disordered" evidence="1">
    <location>
        <begin position="467"/>
        <end position="512"/>
    </location>
</feature>
<feature type="region of interest" description="Disordered" evidence="1">
    <location>
        <begin position="609"/>
        <end position="659"/>
    </location>
</feature>
<accession>A0A914BU19</accession>
<feature type="compositionally biased region" description="Polar residues" evidence="1">
    <location>
        <begin position="246"/>
        <end position="266"/>
    </location>
</feature>
<feature type="compositionally biased region" description="Polar residues" evidence="1">
    <location>
        <begin position="684"/>
        <end position="694"/>
    </location>
</feature>
<feature type="compositionally biased region" description="Acidic residues" evidence="1">
    <location>
        <begin position="168"/>
        <end position="180"/>
    </location>
</feature>
<feature type="compositionally biased region" description="Polar residues" evidence="1">
    <location>
        <begin position="919"/>
        <end position="935"/>
    </location>
</feature>
<feature type="compositionally biased region" description="Basic and acidic residues" evidence="1">
    <location>
        <begin position="404"/>
        <end position="419"/>
    </location>
</feature>
<feature type="compositionally biased region" description="Basic and acidic residues" evidence="1">
    <location>
        <begin position="609"/>
        <end position="640"/>
    </location>
</feature>
<keyword evidence="3" id="KW-1185">Reference proteome</keyword>
<feature type="region of interest" description="Disordered" evidence="1">
    <location>
        <begin position="352"/>
        <end position="373"/>
    </location>
</feature>
<feature type="compositionally biased region" description="Polar residues" evidence="1">
    <location>
        <begin position="642"/>
        <end position="651"/>
    </location>
</feature>
<reference evidence="2" key="1">
    <citation type="submission" date="2022-11" db="UniProtKB">
        <authorList>
            <consortium name="EnsemblMetazoa"/>
        </authorList>
    </citation>
    <scope>IDENTIFICATION</scope>
</reference>
<dbReference type="GeneID" id="119746471"/>
<evidence type="ECO:0000313" key="3">
    <source>
        <dbReference type="Proteomes" id="UP000887568"/>
    </source>
</evidence>
<feature type="compositionally biased region" description="Polar residues" evidence="1">
    <location>
        <begin position="789"/>
        <end position="806"/>
    </location>
</feature>
<evidence type="ECO:0000313" key="2">
    <source>
        <dbReference type="EnsemblMetazoa" id="XP_038079361.1"/>
    </source>
</evidence>
<feature type="compositionally biased region" description="Basic and acidic residues" evidence="1">
    <location>
        <begin position="808"/>
        <end position="820"/>
    </location>
</feature>
<feature type="compositionally biased region" description="Polar residues" evidence="1">
    <location>
        <begin position="420"/>
        <end position="430"/>
    </location>
</feature>
<dbReference type="AlphaFoldDB" id="A0A914BU19"/>
<dbReference type="RefSeq" id="XP_038079361.1">
    <property type="nucleotide sequence ID" value="XM_038223433.1"/>
</dbReference>
<sequence length="1060" mass="117255">MADPLFPAKRSIFVKTYSKIRPLQTFDPDPLKSFKNTCGATPILRTGKPFPFIQPANSIAPTLAPANSPSSDTSSSETPDVEMISNEVEKKLDTEEEDEKSFITLTPTSKKTSKKQSKKKSYSPLKNISNVIKVMHPRKTAPKRVVSPFMWTSTKLRPQGQLASIQESDQESVSSDDQECTNDAKDESKGTASNRKPDRISNLPKGPHHTKKLVSQDIQTGAQGIPLHSQKRSKDSPMMVEGRGVFTSSYSSTMTDQRSTQMYGSQTDDEDDMSTVTYTRQSGETSDESTMVISDVATDDNDSMTTATVKEEEFSDIEIPRDFPGTTTRVMQQLTPTVANLVLPEASERKTLRKTTVSTAKAMPKKRSSVWSNRKPTVKTKNSTLVDGLTALNIQQYEPIEEISDIKEDNSRGDLDPNKKTSTPSSKGRNTMLHQRFIPDVSSIEGDACAMPTIDVMQSLTSTTLADKMKSSSTQKLAELRPVTAPSETKGPAPRSVYSISASSDDDLPTPLGIRGRKAFTIERASPRMSPRLSFGQYPKAATKMISNSQKKTSVVSAGNLSRNDSSSNKHVKFLLSNKAHEVLPEPDPSRSLSIVNLPELPLSSSILKKRETMTGERRTSFASKIEEHTKQSSKQEKQQTGRTRMTSTPQKHSRRSKGAHMLALSFDVSSVDLPSCSDDDVITQPSNHQTESKTTAVVTDREAEEEETITAAGQSTQELMDFEPIPMQASTSINSQPLHLSQVIQEDTRPANLESQLSDNATKHLALATQRATSNPEAIQHPAPATQRYRQAQHPSIATPQQNACQRAEHPVRATDDQRCHRLQEAKKSLRFIQATPSMRASHQEAQNLVQGTQHPLQGTHDEFNPQGDFHPVSGTDDLCSPNGPDIESQQETEYPAPDKDDMCVPQGAENPVYGTHDQLSPRNTQYPDDSTLGTKEAEHPIHATPKSQLKRSSPNGDLPGRPNKKKFLKKDASDEIMVTTPQTCDRATQKDFPRQQKRLDYVDKAVGLPECIFSQLGPTPYRPAKFRQYIDTVNVMDYDKIKNLPQDIFETIPDAVFS</sequence>
<feature type="region of interest" description="Disordered" evidence="1">
    <location>
        <begin position="158"/>
        <end position="303"/>
    </location>
</feature>
<feature type="region of interest" description="Disordered" evidence="1">
    <location>
        <begin position="786"/>
        <end position="820"/>
    </location>
</feature>
<dbReference type="EnsemblMetazoa" id="XM_038223433.1">
    <property type="protein sequence ID" value="XP_038079361.1"/>
    <property type="gene ID" value="LOC119746471"/>
</dbReference>
<feature type="compositionally biased region" description="Basic and acidic residues" evidence="1">
    <location>
        <begin position="182"/>
        <end position="199"/>
    </location>
</feature>
<feature type="region of interest" description="Disordered" evidence="1">
    <location>
        <begin position="683"/>
        <end position="704"/>
    </location>
</feature>
<feature type="compositionally biased region" description="Polar residues" evidence="1">
    <location>
        <begin position="467"/>
        <end position="476"/>
    </location>
</feature>
<feature type="region of interest" description="Disordered" evidence="1">
    <location>
        <begin position="546"/>
        <end position="568"/>
    </location>
</feature>
<feature type="compositionally biased region" description="Low complexity" evidence="1">
    <location>
        <begin position="68"/>
        <end position="82"/>
    </location>
</feature>
<proteinExistence type="predicted"/>
<feature type="region of interest" description="Disordered" evidence="1">
    <location>
        <begin position="403"/>
        <end position="430"/>
    </location>
</feature>
<name>A0A914BU19_PATMI</name>